<dbReference type="AlphaFoldDB" id="A0A9D5M1M1"/>
<dbReference type="Pfam" id="PF12664">
    <property type="entry name" value="DUF3789"/>
    <property type="match status" value="1"/>
</dbReference>
<protein>
    <submittedName>
        <fullName evidence="2">DUF3789 domain-containing protein</fullName>
    </submittedName>
</protein>
<evidence type="ECO:0000313" key="3">
    <source>
        <dbReference type="Proteomes" id="UP000806542"/>
    </source>
</evidence>
<keyword evidence="3" id="KW-1185">Reference proteome</keyword>
<evidence type="ECO:0000313" key="2">
    <source>
        <dbReference type="EMBL" id="MBE5040957.1"/>
    </source>
</evidence>
<proteinExistence type="predicted"/>
<dbReference type="EMBL" id="JADCKB010000028">
    <property type="protein sequence ID" value="MBE5040957.1"/>
    <property type="molecule type" value="Genomic_DNA"/>
</dbReference>
<sequence>MLAATVSFIAGAVFGVMIMCACIAAGRADRENNTK</sequence>
<gene>
    <name evidence="2" type="ORF">INF28_10850</name>
</gene>
<reference evidence="2" key="1">
    <citation type="submission" date="2020-10" db="EMBL/GenBank/DDBJ databases">
        <title>ChiBAC.</title>
        <authorList>
            <person name="Zenner C."/>
            <person name="Hitch T.C.A."/>
            <person name="Clavel T."/>
        </authorList>
    </citation>
    <scope>NUCLEOTIDE SEQUENCE</scope>
    <source>
        <strain evidence="2">DSM 107454</strain>
    </source>
</reference>
<keyword evidence="1" id="KW-0812">Transmembrane</keyword>
<keyword evidence="1" id="KW-0472">Membrane</keyword>
<evidence type="ECO:0000256" key="1">
    <source>
        <dbReference type="SAM" id="Phobius"/>
    </source>
</evidence>
<name>A0A9D5M1M1_9FIRM</name>
<organism evidence="2 3">
    <name type="scientific">Ructibacterium gallinarum</name>
    <dbReference type="NCBI Taxonomy" id="2779355"/>
    <lineage>
        <taxon>Bacteria</taxon>
        <taxon>Bacillati</taxon>
        <taxon>Bacillota</taxon>
        <taxon>Clostridia</taxon>
        <taxon>Eubacteriales</taxon>
        <taxon>Oscillospiraceae</taxon>
        <taxon>Ructibacterium</taxon>
    </lineage>
</organism>
<keyword evidence="1" id="KW-1133">Transmembrane helix</keyword>
<accession>A0A9D5M1M1</accession>
<comment type="caution">
    <text evidence="2">The sequence shown here is derived from an EMBL/GenBank/DDBJ whole genome shotgun (WGS) entry which is preliminary data.</text>
</comment>
<feature type="transmembrane region" description="Helical" evidence="1">
    <location>
        <begin position="6"/>
        <end position="26"/>
    </location>
</feature>
<dbReference type="Proteomes" id="UP000806542">
    <property type="component" value="Unassembled WGS sequence"/>
</dbReference>
<dbReference type="InterPro" id="IPR024522">
    <property type="entry name" value="DUF3789"/>
</dbReference>